<organism evidence="1 2">
    <name type="scientific">Nitrospirillum amazonense</name>
    <dbReference type="NCBI Taxonomy" id="28077"/>
    <lineage>
        <taxon>Bacteria</taxon>
        <taxon>Pseudomonadati</taxon>
        <taxon>Pseudomonadota</taxon>
        <taxon>Alphaproteobacteria</taxon>
        <taxon>Rhodospirillales</taxon>
        <taxon>Azospirillaceae</taxon>
        <taxon>Nitrospirillum</taxon>
    </lineage>
</organism>
<dbReference type="OrthoDB" id="7432864at2"/>
<dbReference type="AlphaFoldDB" id="A0A560GK30"/>
<reference evidence="1 2" key="1">
    <citation type="submission" date="2019-06" db="EMBL/GenBank/DDBJ databases">
        <title>Genomic Encyclopedia of Type Strains, Phase IV (KMG-V): Genome sequencing to study the core and pangenomes of soil and plant-associated prokaryotes.</title>
        <authorList>
            <person name="Whitman W."/>
        </authorList>
    </citation>
    <scope>NUCLEOTIDE SEQUENCE [LARGE SCALE GENOMIC DNA]</scope>
    <source>
        <strain evidence="1 2">BR 11622</strain>
    </source>
</reference>
<evidence type="ECO:0008006" key="3">
    <source>
        <dbReference type="Google" id="ProtNLM"/>
    </source>
</evidence>
<keyword evidence="2" id="KW-1185">Reference proteome</keyword>
<sequence>MSFPTPQNGLVISYSYLWRDEARKGLVEGRKNRPCAILLLVQNPEGGKPTVTVAPITHTPPADPSVAVEIPATVKAHLKLDGERSWAVLDDLNVFTWPGYDLAPVPNTKDRYDYGLLPSRLYRQMLDKVIELRQQGRVAPTPRDDG</sequence>
<name>A0A560GK30_9PROT</name>
<dbReference type="Proteomes" id="UP000315751">
    <property type="component" value="Unassembled WGS sequence"/>
</dbReference>
<dbReference type="RefSeq" id="WP_145736549.1">
    <property type="nucleotide sequence ID" value="NZ_VITR01000026.1"/>
</dbReference>
<protein>
    <recommendedName>
        <fullName evidence="3">PemK-like, MazF-like toxin of type II toxin-antitoxin system</fullName>
    </recommendedName>
</protein>
<accession>A0A560GK30</accession>
<evidence type="ECO:0000313" key="2">
    <source>
        <dbReference type="Proteomes" id="UP000315751"/>
    </source>
</evidence>
<evidence type="ECO:0000313" key="1">
    <source>
        <dbReference type="EMBL" id="TWB34332.1"/>
    </source>
</evidence>
<dbReference type="EMBL" id="VITR01000026">
    <property type="protein sequence ID" value="TWB34332.1"/>
    <property type="molecule type" value="Genomic_DNA"/>
</dbReference>
<proteinExistence type="predicted"/>
<comment type="caution">
    <text evidence="1">The sequence shown here is derived from an EMBL/GenBank/DDBJ whole genome shotgun (WGS) entry which is preliminary data.</text>
</comment>
<gene>
    <name evidence="1" type="ORF">FBZ90_12632</name>
</gene>